<feature type="region of interest" description="Disordered" evidence="12">
    <location>
        <begin position="986"/>
        <end position="1104"/>
    </location>
</feature>
<keyword evidence="8" id="KW-0539">Nucleus</keyword>
<evidence type="ECO:0000256" key="2">
    <source>
        <dbReference type="ARBA" id="ARBA00011056"/>
    </source>
</evidence>
<keyword evidence="11" id="KW-0175">Coiled coil</keyword>
<evidence type="ECO:0000313" key="13">
    <source>
        <dbReference type="EMBL" id="PLW35321.1"/>
    </source>
</evidence>
<protein>
    <recommendedName>
        <fullName evidence="9">mRNA export factor GLE1</fullName>
    </recommendedName>
    <alternativeName>
        <fullName evidence="10">Nucleoporin GLE1</fullName>
    </alternativeName>
</protein>
<evidence type="ECO:0000256" key="12">
    <source>
        <dbReference type="SAM" id="MobiDB-lite"/>
    </source>
</evidence>
<evidence type="ECO:0000256" key="6">
    <source>
        <dbReference type="ARBA" id="ARBA00023010"/>
    </source>
</evidence>
<dbReference type="InterPro" id="IPR038506">
    <property type="entry name" value="GLE1-like_sf"/>
</dbReference>
<organism evidence="13 14">
    <name type="scientific">Puccinia coronata f. sp. avenae</name>
    <dbReference type="NCBI Taxonomy" id="200324"/>
    <lineage>
        <taxon>Eukaryota</taxon>
        <taxon>Fungi</taxon>
        <taxon>Dikarya</taxon>
        <taxon>Basidiomycota</taxon>
        <taxon>Pucciniomycotina</taxon>
        <taxon>Pucciniomycetes</taxon>
        <taxon>Pucciniales</taxon>
        <taxon>Pucciniaceae</taxon>
        <taxon>Puccinia</taxon>
    </lineage>
</organism>
<reference evidence="13 14" key="1">
    <citation type="submission" date="2017-11" db="EMBL/GenBank/DDBJ databases">
        <title>De novo assembly and phasing of dikaryotic genomes from two isolates of Puccinia coronata f. sp. avenae, the causal agent of oat crown rust.</title>
        <authorList>
            <person name="Miller M.E."/>
            <person name="Zhang Y."/>
            <person name="Omidvar V."/>
            <person name="Sperschneider J."/>
            <person name="Schwessinger B."/>
            <person name="Raley C."/>
            <person name="Palmer J.M."/>
            <person name="Garnica D."/>
            <person name="Upadhyaya N."/>
            <person name="Rathjen J."/>
            <person name="Taylor J.M."/>
            <person name="Park R.F."/>
            <person name="Dodds P.N."/>
            <person name="Hirsch C.D."/>
            <person name="Kianian S.F."/>
            <person name="Figueroa M."/>
        </authorList>
    </citation>
    <scope>NUCLEOTIDE SEQUENCE [LARGE SCALE GENOMIC DNA]</scope>
    <source>
        <strain evidence="13">12SD80</strain>
    </source>
</reference>
<dbReference type="Gene3D" id="1.25.40.510">
    <property type="entry name" value="GLE1-like"/>
    <property type="match status" value="1"/>
</dbReference>
<feature type="compositionally biased region" description="Acidic residues" evidence="12">
    <location>
        <begin position="1136"/>
        <end position="1157"/>
    </location>
</feature>
<comment type="similarity">
    <text evidence="2">Belongs to the GLE1 family.</text>
</comment>
<evidence type="ECO:0000313" key="14">
    <source>
        <dbReference type="Proteomes" id="UP000235392"/>
    </source>
</evidence>
<keyword evidence="3" id="KW-0813">Transport</keyword>
<evidence type="ECO:0000256" key="4">
    <source>
        <dbReference type="ARBA" id="ARBA00022816"/>
    </source>
</evidence>
<keyword evidence="5" id="KW-0653">Protein transport</keyword>
<dbReference type="Proteomes" id="UP000235392">
    <property type="component" value="Unassembled WGS sequence"/>
</dbReference>
<evidence type="ECO:0000256" key="8">
    <source>
        <dbReference type="ARBA" id="ARBA00023242"/>
    </source>
</evidence>
<proteinExistence type="inferred from homology"/>
<dbReference type="GO" id="GO:0044614">
    <property type="term" value="C:nuclear pore cytoplasmic filaments"/>
    <property type="evidence" value="ECO:0007669"/>
    <property type="project" value="TreeGrafter"/>
</dbReference>
<sequence length="1681" mass="190424">MIPSLTGAGQNISTKIGFVKDIKSAKKEVGDSTYSTVVTLHSGRTPSRGAWADCECDIDETNEKVGAARLKGTMSVNSLGTVHQLRRFSNGLSRNRGIRSLKQRKEIPQTSRRRALNSSRNYSVVEIYPTAASSLSLETHSSAPAHLTNESIPHPASETDLAHEKVENWSSRAYAHLPFRPDFTLFEPVEATADNTSRNKTHDHDVLDLKSRLDTCLSERLVYLIRDDLNAAEQLRTEIIKNGINLPTNLQITSHCFDLLFQANNISSYLDWLPLVAACHLQQASSLDVRPPIPICELHLNHILKVTPLELPSILKFVEILIAKECYSRHLGFAVIKHLVRTQTSATTISMTRKICSMIKQQASSVESIKSCYDFLVVQLANQGHLTEALQILYSPSQQTDIDRNSGLPKSYPLTYQVLADQLVARIKSGSSSSSQHWSRELDQLVSRWCAVHQPSLRAWRARNPQCLKSLNLPSLTKQISKKYARVFNNASAVNPQVCQQISSEKLDQFTSYFRSLFCQNDHPKFVKAAQLANEIHQILPLRNSFQSLQANLELCGGSGHQEGAEEQIIKSFVLEPPAQFRAKSDLPISQISTRMCPKIAFEMRSDIVFLWAHSWMIFYHRSGQPRRAIQIFLDYFIPIGCDVKLINQIRWGPNGDGSPSMKRSQEFKSSHTPANDPKYQKLIHPTLGVLTVLYDAILSICPPKLISVVFNSFLAHHFPQPSEISSRIPSTSQKRLAPNMGSFRPFVRAYLRAKDVDGALKILESMHTHLDKLVDKKRGIQDEGGWIDLLEWCAVHSAGPQPKVFDPNYQWGAQRKRKINGWDGKMKEELIYLILQKFFLLKFTSAPLSNHHPHHSGGSFLEESTPNSDTHAGSWCGGNSQMDRSLAGLKIFHIKNPVIESKLAFLDHQKLPPSILSSTLSLGCFPTLKLMTKLKFGFYLAKNSNGLKIVKQGRTAQTLLRPGPDLSPLDWDKIRNFKTANNNKSINRMRFTIPSSDSDSDSEQEQEKEKEQRKDIKTANQKRSSWVTRSHSLSKPNTYTPKYSSNDSEGPYSTPAKPSKSFLSRSLNASSTGSNKKNHKLKLSSGNVGLPVPKSDTTPSPFAVVPKDLKRSLPGFPISRSSLRIRLDEPAILSSDEEEEEQEDEDEGELDSEEEQWPIKRADPGGRVKNGLDSMNVPHVLPDDDPVLVWEQQERQSTYQLSIQNATARRRHFEGIHVRTLARANENSERQYKQQMNELSEVLARIGIDKEREMRMMAEEFEKRERERARVFEALISEAEKREQEEVLRLNRIRQEEAARKAELERQEVIKQQQIEERKLKEAELKRKQEQEEKEKLERQKKEEEDRKLSEAESSHIKTVRDDYDKWYSAIQLIKTTVLPAVSSSESFKTLCRQAKRKITPKVGQLTNESRQIEKVILEVGEVLQEARKHDETVFLWACNHLAKSVIRQAETEVTAKLSTVYPLGRLVVGLMMVGYPEIGAILMGRLVKKCYFVAAYRPLPSEGQAEAEYMKQLGYQPENSSREESRVQYNNRMAGLVALFAAIKQTDPSDVVPSLKGVPKQEQINRIPAELRLDSSWKWIAHILKLPVIGLTATPRVLSSFLEVAGERLFEIYGIQFVKLLKAILSHGILDPHASIKFNWSDIDCKPSIFQLQGLLEDFLNKGTLLPNREQNPTGRFYE</sequence>
<feature type="coiled-coil region" evidence="11">
    <location>
        <begin position="1219"/>
        <end position="1246"/>
    </location>
</feature>
<comment type="caution">
    <text evidence="13">The sequence shown here is derived from an EMBL/GenBank/DDBJ whole genome shotgun (WGS) entry which is preliminary data.</text>
</comment>
<keyword evidence="4" id="KW-0509">mRNA transport</keyword>
<feature type="region of interest" description="Disordered" evidence="12">
    <location>
        <begin position="656"/>
        <end position="678"/>
    </location>
</feature>
<evidence type="ECO:0000256" key="9">
    <source>
        <dbReference type="ARBA" id="ARBA00026227"/>
    </source>
</evidence>
<dbReference type="PANTHER" id="PTHR12960:SF0">
    <property type="entry name" value="MRNA EXPORT FACTOR GLE1"/>
    <property type="match status" value="1"/>
</dbReference>
<feature type="compositionally biased region" description="Polar residues" evidence="12">
    <location>
        <begin position="1062"/>
        <end position="1073"/>
    </location>
</feature>
<dbReference type="InterPro" id="IPR012476">
    <property type="entry name" value="GLE1"/>
</dbReference>
<gene>
    <name evidence="13" type="ORF">PCASD_18014</name>
</gene>
<dbReference type="PANTHER" id="PTHR12960">
    <property type="entry name" value="GLE-1-RELATED"/>
    <property type="match status" value="1"/>
</dbReference>
<feature type="compositionally biased region" description="Basic and acidic residues" evidence="12">
    <location>
        <begin position="1158"/>
        <end position="1167"/>
    </location>
</feature>
<evidence type="ECO:0000256" key="5">
    <source>
        <dbReference type="ARBA" id="ARBA00022927"/>
    </source>
</evidence>
<dbReference type="EMBL" id="PGCI01000180">
    <property type="protein sequence ID" value="PLW35321.1"/>
    <property type="molecule type" value="Genomic_DNA"/>
</dbReference>
<accession>A0A2N5UC78</accession>
<evidence type="ECO:0000256" key="1">
    <source>
        <dbReference type="ARBA" id="ARBA00004567"/>
    </source>
</evidence>
<dbReference type="GO" id="GO:0031369">
    <property type="term" value="F:translation initiation factor binding"/>
    <property type="evidence" value="ECO:0007669"/>
    <property type="project" value="TreeGrafter"/>
</dbReference>
<dbReference type="GO" id="GO:0000822">
    <property type="term" value="F:inositol hexakisphosphate binding"/>
    <property type="evidence" value="ECO:0007669"/>
    <property type="project" value="TreeGrafter"/>
</dbReference>
<name>A0A2N5UC78_9BASI</name>
<evidence type="ECO:0000256" key="7">
    <source>
        <dbReference type="ARBA" id="ARBA00023132"/>
    </source>
</evidence>
<dbReference type="GO" id="GO:0015031">
    <property type="term" value="P:protein transport"/>
    <property type="evidence" value="ECO:0007669"/>
    <property type="project" value="UniProtKB-KW"/>
</dbReference>
<dbReference type="Pfam" id="PF07817">
    <property type="entry name" value="GLE1"/>
    <property type="match status" value="1"/>
</dbReference>
<feature type="compositionally biased region" description="Basic and acidic residues" evidence="12">
    <location>
        <begin position="1006"/>
        <end position="1018"/>
    </location>
</feature>
<evidence type="ECO:0000256" key="11">
    <source>
        <dbReference type="SAM" id="Coils"/>
    </source>
</evidence>
<feature type="region of interest" description="Disordered" evidence="12">
    <location>
        <begin position="1130"/>
        <end position="1172"/>
    </location>
</feature>
<feature type="region of interest" description="Disordered" evidence="12">
    <location>
        <begin position="1325"/>
        <end position="1356"/>
    </location>
</feature>
<keyword evidence="7" id="KW-0906">Nuclear pore complex</keyword>
<keyword evidence="6" id="KW-0811">Translocation</keyword>
<feature type="compositionally biased region" description="Polar residues" evidence="12">
    <location>
        <begin position="1019"/>
        <end position="1049"/>
    </location>
</feature>
<dbReference type="GO" id="GO:0005737">
    <property type="term" value="C:cytoplasm"/>
    <property type="evidence" value="ECO:0007669"/>
    <property type="project" value="TreeGrafter"/>
</dbReference>
<dbReference type="GO" id="GO:0016973">
    <property type="term" value="P:poly(A)+ mRNA export from nucleus"/>
    <property type="evidence" value="ECO:0007669"/>
    <property type="project" value="InterPro"/>
</dbReference>
<comment type="subcellular location">
    <subcellularLocation>
        <location evidence="1">Nucleus</location>
        <location evidence="1">Nuclear pore complex</location>
    </subcellularLocation>
</comment>
<dbReference type="GO" id="GO:0005543">
    <property type="term" value="F:phospholipid binding"/>
    <property type="evidence" value="ECO:0007669"/>
    <property type="project" value="TreeGrafter"/>
</dbReference>
<evidence type="ECO:0000256" key="3">
    <source>
        <dbReference type="ARBA" id="ARBA00022448"/>
    </source>
</evidence>
<evidence type="ECO:0000256" key="10">
    <source>
        <dbReference type="ARBA" id="ARBA00029983"/>
    </source>
</evidence>